<feature type="domain" description="PPM-type phosphatase" evidence="4">
    <location>
        <begin position="577"/>
        <end position="804"/>
    </location>
</feature>
<organism evidence="5 6">
    <name type="scientific">Cellulomonas shaoxiangyii</name>
    <dbReference type="NCBI Taxonomy" id="2566013"/>
    <lineage>
        <taxon>Bacteria</taxon>
        <taxon>Bacillati</taxon>
        <taxon>Actinomycetota</taxon>
        <taxon>Actinomycetes</taxon>
        <taxon>Micrococcales</taxon>
        <taxon>Cellulomonadaceae</taxon>
        <taxon>Cellulomonas</taxon>
    </lineage>
</organism>
<dbReference type="InterPro" id="IPR036457">
    <property type="entry name" value="PPM-type-like_dom_sf"/>
</dbReference>
<dbReference type="InterPro" id="IPR052016">
    <property type="entry name" value="Bact_Sigma-Reg"/>
</dbReference>
<dbReference type="Pfam" id="PF08447">
    <property type="entry name" value="PAS_3"/>
    <property type="match status" value="1"/>
</dbReference>
<evidence type="ECO:0000259" key="4">
    <source>
        <dbReference type="PROSITE" id="PS51746"/>
    </source>
</evidence>
<dbReference type="Gene3D" id="3.60.40.10">
    <property type="entry name" value="PPM-type phosphatase domain"/>
    <property type="match status" value="1"/>
</dbReference>
<dbReference type="InterPro" id="IPR001932">
    <property type="entry name" value="PPM-type_phosphatase-like_dom"/>
</dbReference>
<evidence type="ECO:0000259" key="2">
    <source>
        <dbReference type="PROSITE" id="PS50112"/>
    </source>
</evidence>
<dbReference type="GO" id="GO:0016791">
    <property type="term" value="F:phosphatase activity"/>
    <property type="evidence" value="ECO:0007669"/>
    <property type="project" value="TreeGrafter"/>
</dbReference>
<dbReference type="SMART" id="SM00091">
    <property type="entry name" value="PAS"/>
    <property type="match status" value="2"/>
</dbReference>
<dbReference type="InterPro" id="IPR013655">
    <property type="entry name" value="PAS_fold_3"/>
</dbReference>
<dbReference type="Proteomes" id="UP000296469">
    <property type="component" value="Chromosome"/>
</dbReference>
<dbReference type="SUPFAM" id="SSF55781">
    <property type="entry name" value="GAF domain-like"/>
    <property type="match status" value="2"/>
</dbReference>
<dbReference type="InterPro" id="IPR003018">
    <property type="entry name" value="GAF"/>
</dbReference>
<dbReference type="Pfam" id="PF08448">
    <property type="entry name" value="PAS_4"/>
    <property type="match status" value="1"/>
</dbReference>
<feature type="domain" description="PAC" evidence="3">
    <location>
        <begin position="205"/>
        <end position="257"/>
    </location>
</feature>
<dbReference type="Pfam" id="PF07228">
    <property type="entry name" value="SpoIIE"/>
    <property type="match status" value="1"/>
</dbReference>
<proteinExistence type="predicted"/>
<dbReference type="Pfam" id="PF13185">
    <property type="entry name" value="GAF_2"/>
    <property type="match status" value="1"/>
</dbReference>
<dbReference type="SMART" id="SM00331">
    <property type="entry name" value="PP2C_SIG"/>
    <property type="match status" value="1"/>
</dbReference>
<dbReference type="InterPro" id="IPR035965">
    <property type="entry name" value="PAS-like_dom_sf"/>
</dbReference>
<dbReference type="SUPFAM" id="SSF81606">
    <property type="entry name" value="PP2C-like"/>
    <property type="match status" value="1"/>
</dbReference>
<keyword evidence="6" id="KW-1185">Reference proteome</keyword>
<dbReference type="AlphaFoldDB" id="A0A4P7SLK5"/>
<accession>A0A4P7SLK5</accession>
<evidence type="ECO:0000313" key="6">
    <source>
        <dbReference type="Proteomes" id="UP000296469"/>
    </source>
</evidence>
<dbReference type="InterPro" id="IPR000700">
    <property type="entry name" value="PAS-assoc_C"/>
</dbReference>
<dbReference type="InterPro" id="IPR029016">
    <property type="entry name" value="GAF-like_dom_sf"/>
</dbReference>
<dbReference type="CDD" id="cd00130">
    <property type="entry name" value="PAS"/>
    <property type="match status" value="2"/>
</dbReference>
<feature type="domain" description="PAS" evidence="2">
    <location>
        <begin position="251"/>
        <end position="295"/>
    </location>
</feature>
<evidence type="ECO:0000256" key="1">
    <source>
        <dbReference type="ARBA" id="ARBA00022801"/>
    </source>
</evidence>
<evidence type="ECO:0000313" key="5">
    <source>
        <dbReference type="EMBL" id="QCB95209.1"/>
    </source>
</evidence>
<dbReference type="InterPro" id="IPR013656">
    <property type="entry name" value="PAS_4"/>
</dbReference>
<dbReference type="KEGG" id="celz:E5225_05395"/>
<keyword evidence="1" id="KW-0378">Hydrolase</keyword>
<dbReference type="NCBIfam" id="TIGR00229">
    <property type="entry name" value="sensory_box"/>
    <property type="match status" value="1"/>
</dbReference>
<dbReference type="InterPro" id="IPR001610">
    <property type="entry name" value="PAC"/>
</dbReference>
<dbReference type="Gene3D" id="3.30.450.20">
    <property type="entry name" value="PAS domain"/>
    <property type="match status" value="2"/>
</dbReference>
<dbReference type="PROSITE" id="PS50113">
    <property type="entry name" value="PAC"/>
    <property type="match status" value="1"/>
</dbReference>
<sequence>MTDLAARLLDAPAAHLSLVEGATALAGLATPLTADDLCVATADATGPLVVPDAAADSRVATVAAVVEGAVGAYLGVPLLGREGRVLGALCVTHPAPRDWSGTEVALLTDLAAAAVTELELAALSADYEADRVRWQLAVGAGGVGSFDWDLVTGRIDWDDQLHLLFGMEPGQFGGTIEEFNAVLHPDDVPRVAQAIDRAVATCSEYDAEYRVLLPGGSTRWVQARGTVLAGEDGTAVRLLGAAYDTTAKRDAEGRIARVLETMSAAFFLLDDAWRFTYVNAEAERLLGRTREQLVGGDIWELYPAAVGSDFEVNYRGAVQSGQPRAFEAYYPPPLDAWYEVRAWPGQDGLSVYFLDITTRRTSQQEAGRAQERLRAASARLHLLAAVSDDLSSTLDTEDAVRRLARHLVPGLATWCLITMADEHRHLRDIASWHAEPGLRRTVEHYADLRLTALSPRSYLFQALRTGQLVAVPDATETIAAALSGEAREVLRGLAPHMAYAIPMRARGRTVGAITLFLDAERGTLPPEDLTMLVQLADRAGLALDNARLYEEQRHISETLQRALLSAPVEPDHVHVVVRYLPADQAAEVGGDWYDAFLQRDGATVLAIGDVMGHDTQAAAAMSQVRTLLRGIAYTSGGSPAEVLESLDDAMRALKVDTMATAVVARLEQTDEQRARGQRRLRWSNAGHLAPLLVRPDATVHPLHGAGPEMLLGVAPGRRRTDSDVVLDSGSTVLMFTDGLVERRGEHVRDGLDRLHAVLTELAPDAVAAARSPDGLDLEALVDEVVRRMLDGRADDDVAVVAVHLYPQDAPRPPEAGPAHL</sequence>
<protein>
    <submittedName>
        <fullName evidence="5">GAF domain-containing protein</fullName>
    </submittedName>
</protein>
<name>A0A4P7SLK5_9CELL</name>
<gene>
    <name evidence="5" type="ORF">E5225_05395</name>
</gene>
<evidence type="ECO:0000259" key="3">
    <source>
        <dbReference type="PROSITE" id="PS50113"/>
    </source>
</evidence>
<dbReference type="PANTHER" id="PTHR43156">
    <property type="entry name" value="STAGE II SPORULATION PROTEIN E-RELATED"/>
    <property type="match status" value="1"/>
</dbReference>
<reference evidence="5 6" key="1">
    <citation type="submission" date="2019-04" db="EMBL/GenBank/DDBJ databases">
        <title>Isolation and identification of Cellulomonas shaoxiangyii sp. Nov. isolated from feces of the Tibetan antelopes (Pantholops hodgsonii) in the Qinghai-Tibet plateau of China.</title>
        <authorList>
            <person name="Tian Z."/>
        </authorList>
    </citation>
    <scope>NUCLEOTIDE SEQUENCE [LARGE SCALE GENOMIC DNA]</scope>
    <source>
        <strain evidence="5 6">Z28</strain>
    </source>
</reference>
<dbReference type="Pfam" id="PF01590">
    <property type="entry name" value="GAF"/>
    <property type="match status" value="1"/>
</dbReference>
<dbReference type="Gene3D" id="3.30.450.40">
    <property type="match status" value="2"/>
</dbReference>
<dbReference type="InterPro" id="IPR000014">
    <property type="entry name" value="PAS"/>
</dbReference>
<dbReference type="OrthoDB" id="319881at2"/>
<dbReference type="PROSITE" id="PS50112">
    <property type="entry name" value="PAS"/>
    <property type="match status" value="1"/>
</dbReference>
<dbReference type="SMART" id="SM00086">
    <property type="entry name" value="PAC"/>
    <property type="match status" value="1"/>
</dbReference>
<dbReference type="SMART" id="SM00065">
    <property type="entry name" value="GAF"/>
    <property type="match status" value="2"/>
</dbReference>
<dbReference type="SUPFAM" id="SSF55785">
    <property type="entry name" value="PYP-like sensor domain (PAS domain)"/>
    <property type="match status" value="2"/>
</dbReference>
<dbReference type="Gene3D" id="2.10.70.100">
    <property type="match status" value="1"/>
</dbReference>
<dbReference type="PANTHER" id="PTHR43156:SF2">
    <property type="entry name" value="STAGE II SPORULATION PROTEIN E"/>
    <property type="match status" value="1"/>
</dbReference>
<dbReference type="EMBL" id="CP039291">
    <property type="protein sequence ID" value="QCB95209.1"/>
    <property type="molecule type" value="Genomic_DNA"/>
</dbReference>
<dbReference type="PROSITE" id="PS51746">
    <property type="entry name" value="PPM_2"/>
    <property type="match status" value="1"/>
</dbReference>